<dbReference type="Pfam" id="PF05425">
    <property type="entry name" value="CopD"/>
    <property type="match status" value="1"/>
</dbReference>
<organism evidence="8 9">
    <name type="scientific">Dickeya fangzhongdai</name>
    <dbReference type="NCBI Taxonomy" id="1778540"/>
    <lineage>
        <taxon>Bacteria</taxon>
        <taxon>Pseudomonadati</taxon>
        <taxon>Pseudomonadota</taxon>
        <taxon>Gammaproteobacteria</taxon>
        <taxon>Enterobacterales</taxon>
        <taxon>Pectobacteriaceae</taxon>
        <taxon>Dickeya</taxon>
    </lineage>
</organism>
<dbReference type="GO" id="GO:0046688">
    <property type="term" value="P:response to copper ion"/>
    <property type="evidence" value="ECO:0007669"/>
    <property type="project" value="UniProtKB-UniRule"/>
</dbReference>
<evidence type="ECO:0000256" key="6">
    <source>
        <dbReference type="RuleBase" id="RU369037"/>
    </source>
</evidence>
<keyword evidence="6" id="KW-0186">Copper</keyword>
<keyword evidence="9" id="KW-1185">Reference proteome</keyword>
<dbReference type="GO" id="GO:0006825">
    <property type="term" value="P:copper ion transport"/>
    <property type="evidence" value="ECO:0007669"/>
    <property type="project" value="InterPro"/>
</dbReference>
<protein>
    <recommendedName>
        <fullName evidence="6">Copper resistance protein D</fullName>
    </recommendedName>
</protein>
<evidence type="ECO:0000256" key="2">
    <source>
        <dbReference type="ARBA" id="ARBA00022475"/>
    </source>
</evidence>
<keyword evidence="3 6" id="KW-0812">Transmembrane</keyword>
<evidence type="ECO:0000256" key="4">
    <source>
        <dbReference type="ARBA" id="ARBA00022989"/>
    </source>
</evidence>
<sequence>MTLEWLYTLSCFGHFSSLMLLVGSACYGTLLAPRTYRVRLASQLHGLMAISCVAALLTAVAILAAQTGLMSGDWRNIGDAGIWRAVLGTRFGKIWFWQPVLALMACVVFFWRSRSRSRSRSHSRQAGVLVLGILQLCGMGWVGHAAMLEGWPGVLHCINQIVHLLSVTFWVGGLFPLLFVLQDARLLQTRTDAILTMMRFSRYGHLAVALAILTGLVNTRLILGWPLSAAGLYGALLAVKILLVAVMALLALFNRYWVVPRFRRANTAAYGYFLRLTTVELALSVLIIALVSFFATLSPV</sequence>
<evidence type="ECO:0000259" key="7">
    <source>
        <dbReference type="Pfam" id="PF05425"/>
    </source>
</evidence>
<comment type="subcellular location">
    <subcellularLocation>
        <location evidence="6">Cell inner membrane</location>
        <topology evidence="6">Multi-pass membrane protein</topology>
    </subcellularLocation>
    <subcellularLocation>
        <location evidence="1">Cell membrane</location>
        <topology evidence="1">Multi-pass membrane protein</topology>
    </subcellularLocation>
</comment>
<evidence type="ECO:0000256" key="1">
    <source>
        <dbReference type="ARBA" id="ARBA00004651"/>
    </source>
</evidence>
<dbReference type="GeneID" id="66564802"/>
<name>A0A2K8QN10_9GAMM</name>
<dbReference type="AlphaFoldDB" id="A0A2K8QN10"/>
<evidence type="ECO:0000256" key="3">
    <source>
        <dbReference type="ARBA" id="ARBA00022692"/>
    </source>
</evidence>
<feature type="domain" description="Copper resistance protein D" evidence="7">
    <location>
        <begin position="196"/>
        <end position="293"/>
    </location>
</feature>
<evidence type="ECO:0000313" key="9">
    <source>
        <dbReference type="Proteomes" id="UP000231901"/>
    </source>
</evidence>
<feature type="transmembrane region" description="Helical" evidence="6">
    <location>
        <begin position="229"/>
        <end position="253"/>
    </location>
</feature>
<keyword evidence="2 6" id="KW-1003">Cell membrane</keyword>
<evidence type="ECO:0000256" key="5">
    <source>
        <dbReference type="ARBA" id="ARBA00023136"/>
    </source>
</evidence>
<feature type="transmembrane region" description="Helical" evidence="6">
    <location>
        <begin position="202"/>
        <end position="223"/>
    </location>
</feature>
<dbReference type="GO" id="GO:0005886">
    <property type="term" value="C:plasma membrane"/>
    <property type="evidence" value="ECO:0007669"/>
    <property type="project" value="UniProtKB-SubCell"/>
</dbReference>
<dbReference type="RefSeq" id="WP_100849512.1">
    <property type="nucleotide sequence ID" value="NZ_BMJF01000001.1"/>
</dbReference>
<feature type="transmembrane region" description="Helical" evidence="6">
    <location>
        <begin position="160"/>
        <end position="181"/>
    </location>
</feature>
<dbReference type="InterPro" id="IPR032694">
    <property type="entry name" value="CopC/D"/>
</dbReference>
<gene>
    <name evidence="8" type="ORF">CVE23_10700</name>
</gene>
<dbReference type="KEGG" id="dfn:CVE23_10700"/>
<proteinExistence type="inferred from homology"/>
<dbReference type="Proteomes" id="UP000231901">
    <property type="component" value="Chromosome"/>
</dbReference>
<accession>A0A2K8QN10</accession>
<reference evidence="9" key="1">
    <citation type="journal article" date="2018" name="Genome Announc.">
        <title>Complete genome sequence of a Dickeya fangzhongdai type strain causing bleeding canker of pear tree trunks.</title>
        <authorList>
            <person name="Zhao Y."/>
            <person name="Tian Y."/>
            <person name="Li X."/>
            <person name="Hu B."/>
        </authorList>
    </citation>
    <scope>NUCLEOTIDE SEQUENCE [LARGE SCALE GENOMIC DNA]</scope>
    <source>
        <strain evidence="9">DSM 101947</strain>
    </source>
</reference>
<evidence type="ECO:0000313" key="8">
    <source>
        <dbReference type="EMBL" id="ATZ94398.1"/>
    </source>
</evidence>
<feature type="transmembrane region" description="Helical" evidence="6">
    <location>
        <begin position="12"/>
        <end position="32"/>
    </location>
</feature>
<dbReference type="EMBL" id="CP025003">
    <property type="protein sequence ID" value="ATZ94398.1"/>
    <property type="molecule type" value="Genomic_DNA"/>
</dbReference>
<feature type="transmembrane region" description="Helical" evidence="6">
    <location>
        <begin position="126"/>
        <end position="148"/>
    </location>
</feature>
<dbReference type="InterPro" id="IPR047689">
    <property type="entry name" value="CopD"/>
</dbReference>
<comment type="similarity">
    <text evidence="6">Belongs to the CopD family.</text>
</comment>
<dbReference type="InterPro" id="IPR008457">
    <property type="entry name" value="Cu-R_CopD_dom"/>
</dbReference>
<dbReference type="PANTHER" id="PTHR34820">
    <property type="entry name" value="INNER MEMBRANE PROTEIN YEBZ"/>
    <property type="match status" value="1"/>
</dbReference>
<comment type="function">
    <text evidence="6">Involved in copper resistance.</text>
</comment>
<keyword evidence="5 6" id="KW-0472">Membrane</keyword>
<feature type="transmembrane region" description="Helical" evidence="6">
    <location>
        <begin position="273"/>
        <end position="295"/>
    </location>
</feature>
<dbReference type="PANTHER" id="PTHR34820:SF4">
    <property type="entry name" value="INNER MEMBRANE PROTEIN YEBZ"/>
    <property type="match status" value="1"/>
</dbReference>
<keyword evidence="6" id="KW-0997">Cell inner membrane</keyword>
<feature type="transmembrane region" description="Helical" evidence="6">
    <location>
        <begin position="44"/>
        <end position="65"/>
    </location>
</feature>
<keyword evidence="4 6" id="KW-1133">Transmembrane helix</keyword>
<dbReference type="NCBIfam" id="NF033808">
    <property type="entry name" value="copper_CopD"/>
    <property type="match status" value="1"/>
</dbReference>
<feature type="transmembrane region" description="Helical" evidence="6">
    <location>
        <begin position="94"/>
        <end position="114"/>
    </location>
</feature>